<reference evidence="1 2" key="1">
    <citation type="submission" date="2024-02" db="EMBL/GenBank/DDBJ databases">
        <title>Deinococcus xinjiangensis NBRC 107630.</title>
        <authorList>
            <person name="Ichikawa N."/>
            <person name="Katano-Makiyama Y."/>
            <person name="Hidaka K."/>
        </authorList>
    </citation>
    <scope>NUCLEOTIDE SEQUENCE [LARGE SCALE GENOMIC DNA]</scope>
    <source>
        <strain evidence="1 2">NBRC 107630</strain>
    </source>
</reference>
<proteinExistence type="predicted"/>
<dbReference type="Proteomes" id="UP001458946">
    <property type="component" value="Unassembled WGS sequence"/>
</dbReference>
<gene>
    <name evidence="1" type="ORF">Dxin01_02879</name>
</gene>
<sequence length="134" mass="15708">MGLNPDYPFMRCWRCKARSELIQSRPPHLWEWHCPSCQAAYSYHPGLTPFFRCKTPDPDEIRQLLLWKPRLTGQDAVCPHARYVGGVTRYTCERQGGCQCPRPKLTNVIVKKAVRMLVFSYTKRHFYHPTPEEA</sequence>
<accession>A0ABP9VD28</accession>
<dbReference type="EMBL" id="BAABRN010000038">
    <property type="protein sequence ID" value="GAA5503130.1"/>
    <property type="molecule type" value="Genomic_DNA"/>
</dbReference>
<comment type="caution">
    <text evidence="1">The sequence shown here is derived from an EMBL/GenBank/DDBJ whole genome shotgun (WGS) entry which is preliminary data.</text>
</comment>
<evidence type="ECO:0000313" key="2">
    <source>
        <dbReference type="Proteomes" id="UP001458946"/>
    </source>
</evidence>
<name>A0ABP9VD28_9DEIO</name>
<organism evidence="1 2">
    <name type="scientific">Deinococcus xinjiangensis</name>
    <dbReference type="NCBI Taxonomy" id="457454"/>
    <lineage>
        <taxon>Bacteria</taxon>
        <taxon>Thermotogati</taxon>
        <taxon>Deinococcota</taxon>
        <taxon>Deinococci</taxon>
        <taxon>Deinococcales</taxon>
        <taxon>Deinococcaceae</taxon>
        <taxon>Deinococcus</taxon>
    </lineage>
</organism>
<keyword evidence="2" id="KW-1185">Reference proteome</keyword>
<protein>
    <submittedName>
        <fullName evidence="1">Uncharacterized protein</fullName>
    </submittedName>
</protein>
<dbReference type="RefSeq" id="WP_353543102.1">
    <property type="nucleotide sequence ID" value="NZ_BAABRN010000038.1"/>
</dbReference>
<evidence type="ECO:0000313" key="1">
    <source>
        <dbReference type="EMBL" id="GAA5503130.1"/>
    </source>
</evidence>